<dbReference type="Pfam" id="PF13676">
    <property type="entry name" value="TIR_2"/>
    <property type="match status" value="1"/>
</dbReference>
<dbReference type="OrthoDB" id="2148946at2759"/>
<sequence>RTEDEPKMVLPASIAVLVVYDPADGQAAKALINRIQPHLRSPVRTASHVTEAKEEAKVANVAAMVVSGALQWNKSLVEAVACKLPHALVPVIVDETMIFQRTWHGAISYRMADEVQFDFCEPETAIISHLLDQFQLKGSGKHLHKIFDAFISYDRKARDMAKEIAKRLKDQHDLKIWLDENQGVQSADESVSQGIALSKVFLVLATEGYMDKVNRGDPRE</sequence>
<evidence type="ECO:0000259" key="1">
    <source>
        <dbReference type="Pfam" id="PF13676"/>
    </source>
</evidence>
<keyword evidence="3" id="KW-1185">Reference proteome</keyword>
<gene>
    <name evidence="2" type="ORF">FCC1311_115232</name>
</gene>
<reference evidence="2 3" key="1">
    <citation type="submission" date="2017-12" db="EMBL/GenBank/DDBJ databases">
        <title>Sequencing, de novo assembly and annotation of complete genome of a new Thraustochytrid species, strain FCC1311.</title>
        <authorList>
            <person name="Sedici K."/>
            <person name="Godart F."/>
            <person name="Aiese Cigliano R."/>
            <person name="Sanseverino W."/>
            <person name="Barakat M."/>
            <person name="Ortet P."/>
            <person name="Marechal E."/>
            <person name="Cagnac O."/>
            <person name="Amato A."/>
        </authorList>
    </citation>
    <scope>NUCLEOTIDE SEQUENCE [LARGE SCALE GENOMIC DNA]</scope>
</reference>
<dbReference type="EMBL" id="BEYU01000653">
    <property type="protein sequence ID" value="GBG35300.1"/>
    <property type="molecule type" value="Genomic_DNA"/>
</dbReference>
<accession>A0A2R5GWU3</accession>
<organism evidence="2 3">
    <name type="scientific">Hondaea fermentalgiana</name>
    <dbReference type="NCBI Taxonomy" id="2315210"/>
    <lineage>
        <taxon>Eukaryota</taxon>
        <taxon>Sar</taxon>
        <taxon>Stramenopiles</taxon>
        <taxon>Bigyra</taxon>
        <taxon>Labyrinthulomycetes</taxon>
        <taxon>Thraustochytrida</taxon>
        <taxon>Thraustochytriidae</taxon>
        <taxon>Hondaea</taxon>
    </lineage>
</organism>
<name>A0A2R5GWU3_9STRA</name>
<protein>
    <recommendedName>
        <fullName evidence="1">TIR domain-containing protein</fullName>
    </recommendedName>
</protein>
<feature type="domain" description="TIR" evidence="1">
    <location>
        <begin position="150"/>
        <end position="213"/>
    </location>
</feature>
<feature type="non-terminal residue" evidence="2">
    <location>
        <position position="220"/>
    </location>
</feature>
<proteinExistence type="predicted"/>
<dbReference type="GO" id="GO:0007165">
    <property type="term" value="P:signal transduction"/>
    <property type="evidence" value="ECO:0007669"/>
    <property type="project" value="InterPro"/>
</dbReference>
<evidence type="ECO:0000313" key="3">
    <source>
        <dbReference type="Proteomes" id="UP000241890"/>
    </source>
</evidence>
<dbReference type="SUPFAM" id="SSF52200">
    <property type="entry name" value="Toll/Interleukin receptor TIR domain"/>
    <property type="match status" value="1"/>
</dbReference>
<evidence type="ECO:0000313" key="2">
    <source>
        <dbReference type="EMBL" id="GBG35300.1"/>
    </source>
</evidence>
<dbReference type="InterPro" id="IPR000157">
    <property type="entry name" value="TIR_dom"/>
</dbReference>
<dbReference type="Proteomes" id="UP000241890">
    <property type="component" value="Unassembled WGS sequence"/>
</dbReference>
<dbReference type="AlphaFoldDB" id="A0A2R5GWU3"/>
<dbReference type="Gene3D" id="3.40.50.10140">
    <property type="entry name" value="Toll/interleukin-1 receptor homology (TIR) domain"/>
    <property type="match status" value="1"/>
</dbReference>
<dbReference type="InterPro" id="IPR035897">
    <property type="entry name" value="Toll_tir_struct_dom_sf"/>
</dbReference>
<dbReference type="InParanoid" id="A0A2R5GWU3"/>
<comment type="caution">
    <text evidence="2">The sequence shown here is derived from an EMBL/GenBank/DDBJ whole genome shotgun (WGS) entry which is preliminary data.</text>
</comment>
<feature type="non-terminal residue" evidence="2">
    <location>
        <position position="1"/>
    </location>
</feature>